<name>A0A2X2WW33_CHRJE</name>
<feature type="transmembrane region" description="Helical" evidence="6">
    <location>
        <begin position="46"/>
        <end position="64"/>
    </location>
</feature>
<dbReference type="GO" id="GO:0005315">
    <property type="term" value="F:phosphate transmembrane transporter activity"/>
    <property type="evidence" value="ECO:0007669"/>
    <property type="project" value="InterPro"/>
</dbReference>
<feature type="transmembrane region" description="Helical" evidence="6">
    <location>
        <begin position="167"/>
        <end position="193"/>
    </location>
</feature>
<keyword evidence="3 6" id="KW-0812">Transmembrane</keyword>
<reference evidence="8 10" key="2">
    <citation type="submission" date="2018-06" db="EMBL/GenBank/DDBJ databases">
        <authorList>
            <consortium name="Pathogen Informatics"/>
            <person name="Doyle S."/>
        </authorList>
    </citation>
    <scope>NUCLEOTIDE SEQUENCE [LARGE SCALE GENOMIC DNA]</scope>
    <source>
        <strain evidence="8 10">NCTC13492</strain>
    </source>
</reference>
<dbReference type="RefSeq" id="WP_089732473.1">
    <property type="nucleotide sequence ID" value="NZ_FNEG01000001.1"/>
</dbReference>
<dbReference type="OrthoDB" id="9779554at2"/>
<accession>A0A2X2WW33</accession>
<dbReference type="Proteomes" id="UP000199426">
    <property type="component" value="Unassembled WGS sequence"/>
</dbReference>
<proteinExistence type="inferred from homology"/>
<dbReference type="PANTHER" id="PTHR11101:SF80">
    <property type="entry name" value="PHOSPHATE TRANSPORTER"/>
    <property type="match status" value="1"/>
</dbReference>
<evidence type="ECO:0000313" key="10">
    <source>
        <dbReference type="Proteomes" id="UP000251670"/>
    </source>
</evidence>
<keyword evidence="6" id="KW-0592">Phosphate transport</keyword>
<organism evidence="8 10">
    <name type="scientific">Chryseobacterium jejuense</name>
    <dbReference type="NCBI Taxonomy" id="445960"/>
    <lineage>
        <taxon>Bacteria</taxon>
        <taxon>Pseudomonadati</taxon>
        <taxon>Bacteroidota</taxon>
        <taxon>Flavobacteriia</taxon>
        <taxon>Flavobacteriales</taxon>
        <taxon>Weeksellaceae</taxon>
        <taxon>Chryseobacterium group</taxon>
        <taxon>Chryseobacterium</taxon>
    </lineage>
</organism>
<dbReference type="InterPro" id="IPR001204">
    <property type="entry name" value="Phos_transporter"/>
</dbReference>
<feature type="transmembrane region" description="Helical" evidence="6">
    <location>
        <begin position="348"/>
        <end position="376"/>
    </location>
</feature>
<evidence type="ECO:0000313" key="9">
    <source>
        <dbReference type="Proteomes" id="UP000199426"/>
    </source>
</evidence>
<reference evidence="7 9" key="1">
    <citation type="submission" date="2016-10" db="EMBL/GenBank/DDBJ databases">
        <authorList>
            <person name="Varghese N."/>
            <person name="Submissions S."/>
        </authorList>
    </citation>
    <scope>NUCLEOTIDE SEQUENCE [LARGE SCALE GENOMIC DNA]</scope>
    <source>
        <strain evidence="7 9">DSM 19299</strain>
    </source>
</reference>
<evidence type="ECO:0000256" key="3">
    <source>
        <dbReference type="ARBA" id="ARBA00022692"/>
    </source>
</evidence>
<dbReference type="EMBL" id="FNEG01000001">
    <property type="protein sequence ID" value="SDI09824.1"/>
    <property type="molecule type" value="Genomic_DNA"/>
</dbReference>
<dbReference type="GO" id="GO:0016020">
    <property type="term" value="C:membrane"/>
    <property type="evidence" value="ECO:0007669"/>
    <property type="project" value="UniProtKB-SubCell"/>
</dbReference>
<dbReference type="STRING" id="445960.SAMN05421542_0059"/>
<dbReference type="PANTHER" id="PTHR11101">
    <property type="entry name" value="PHOSPHATE TRANSPORTER"/>
    <property type="match status" value="1"/>
</dbReference>
<feature type="transmembrane region" description="Helical" evidence="6">
    <location>
        <begin position="85"/>
        <end position="103"/>
    </location>
</feature>
<gene>
    <name evidence="8" type="primary">pitA</name>
    <name evidence="8" type="ORF">NCTC13492_04580</name>
    <name evidence="7" type="ORF">SAMN05421542_0059</name>
</gene>
<dbReference type="Proteomes" id="UP000251670">
    <property type="component" value="Unassembled WGS sequence"/>
</dbReference>
<keyword evidence="4 6" id="KW-1133">Transmembrane helix</keyword>
<dbReference type="EMBL" id="UAWB01000015">
    <property type="protein sequence ID" value="SQB47492.1"/>
    <property type="molecule type" value="Genomic_DNA"/>
</dbReference>
<keyword evidence="5 6" id="KW-0472">Membrane</keyword>
<sequence length="380" mass="41517">MEFPILLVVIIALALIFDYINGFHDAANSIATIVSTKVLTPFQAVLWAALWNFAAFFIAAYIIGEFKIGNTIAKTVNENFITLEVIFSGLIAAIAWNLLTWWFGIPSSSSHTLIGGFLGAALMHAFMMDYHAVAAAQPELGVWETTKAAFGQVTHQGVVKFDKVIPIFLFIFMAPIIGMIISIIITLIIVHLYKKSNPHKADKSFKRLQLASSALFSLGHGLNDAQKVMGIIGAAVIYYHVNMLQDVQYLNIPSAERFDYFAQHYIWVPLVSFIAIALGTMSGGWKIIKTMGTKITKVTSLEGVSAETAGAITLFITDHFGIPVSTTHTITGSIIGVGLTKRISAVRWGITVSLLWAWVLTIPISALVAASTYLIVTFLF</sequence>
<evidence type="ECO:0000313" key="7">
    <source>
        <dbReference type="EMBL" id="SDI09824.1"/>
    </source>
</evidence>
<evidence type="ECO:0000256" key="1">
    <source>
        <dbReference type="ARBA" id="ARBA00004141"/>
    </source>
</evidence>
<keyword evidence="2 6" id="KW-0813">Transport</keyword>
<evidence type="ECO:0000256" key="6">
    <source>
        <dbReference type="RuleBase" id="RU363058"/>
    </source>
</evidence>
<evidence type="ECO:0000256" key="4">
    <source>
        <dbReference type="ARBA" id="ARBA00022989"/>
    </source>
</evidence>
<dbReference type="AlphaFoldDB" id="A0A2X2WW33"/>
<evidence type="ECO:0000313" key="8">
    <source>
        <dbReference type="EMBL" id="SQB47492.1"/>
    </source>
</evidence>
<evidence type="ECO:0000256" key="5">
    <source>
        <dbReference type="ARBA" id="ARBA00023136"/>
    </source>
</evidence>
<feature type="transmembrane region" description="Helical" evidence="6">
    <location>
        <begin position="261"/>
        <end position="281"/>
    </location>
</feature>
<keyword evidence="9" id="KW-1185">Reference proteome</keyword>
<comment type="similarity">
    <text evidence="6">Belongs to the inorganic phosphate transporter (PiT) (TC 2.A.20) family.</text>
</comment>
<dbReference type="Pfam" id="PF01384">
    <property type="entry name" value="PHO4"/>
    <property type="match status" value="1"/>
</dbReference>
<dbReference type="GO" id="GO:0035435">
    <property type="term" value="P:phosphate ion transmembrane transport"/>
    <property type="evidence" value="ECO:0007669"/>
    <property type="project" value="TreeGrafter"/>
</dbReference>
<evidence type="ECO:0000256" key="2">
    <source>
        <dbReference type="ARBA" id="ARBA00022448"/>
    </source>
</evidence>
<protein>
    <recommendedName>
        <fullName evidence="6">Phosphate transporter</fullName>
    </recommendedName>
</protein>
<comment type="subcellular location">
    <subcellularLocation>
        <location evidence="1 6">Membrane</location>
        <topology evidence="1 6">Multi-pass membrane protein</topology>
    </subcellularLocation>
</comment>